<dbReference type="EMBL" id="JBHUMO010000025">
    <property type="protein sequence ID" value="MFD2728548.1"/>
    <property type="molecule type" value="Genomic_DNA"/>
</dbReference>
<evidence type="ECO:0000313" key="2">
    <source>
        <dbReference type="Proteomes" id="UP001597427"/>
    </source>
</evidence>
<protein>
    <submittedName>
        <fullName evidence="1">YtxH domain-containing protein</fullName>
    </submittedName>
</protein>
<gene>
    <name evidence="1" type="ORF">ACFSR0_03770</name>
</gene>
<dbReference type="Pfam" id="PF12732">
    <property type="entry name" value="YtxH"/>
    <property type="match status" value="1"/>
</dbReference>
<dbReference type="SUPFAM" id="SSF47162">
    <property type="entry name" value="Apolipoprotein"/>
    <property type="match status" value="1"/>
</dbReference>
<keyword evidence="2" id="KW-1185">Reference proteome</keyword>
<comment type="caution">
    <text evidence="1">The sequence shown here is derived from an EMBL/GenBank/DDBJ whole genome shotgun (WGS) entry which is preliminary data.</text>
</comment>
<organism evidence="1 2">
    <name type="scientific">Enterococcus camelliae</name>
    <dbReference type="NCBI Taxonomy" id="453959"/>
    <lineage>
        <taxon>Bacteria</taxon>
        <taxon>Bacillati</taxon>
        <taxon>Bacillota</taxon>
        <taxon>Bacilli</taxon>
        <taxon>Lactobacillales</taxon>
        <taxon>Enterococcaceae</taxon>
        <taxon>Enterococcus</taxon>
    </lineage>
</organism>
<accession>A0ABW5THF0</accession>
<dbReference type="InterPro" id="IPR024623">
    <property type="entry name" value="YtxH"/>
</dbReference>
<evidence type="ECO:0000313" key="1">
    <source>
        <dbReference type="EMBL" id="MFD2728548.1"/>
    </source>
</evidence>
<dbReference type="PANTHER" id="PTHR35792">
    <property type="entry name" value="GENERAL STRESS PROTEIN"/>
    <property type="match status" value="1"/>
</dbReference>
<sequence length="117" mass="13222">MKSFFKGLLFGAGLGGSLGIFFAPKKGKELQNQIDQYVVDVTDSTKTFKNHVEEFQKTVKETSELVAQTIPTVSQAIQKDIDAFQFQAEPRIKRIEEQRTILSQHVQEAKQKFASTK</sequence>
<dbReference type="RefSeq" id="WP_379980060.1">
    <property type="nucleotide sequence ID" value="NZ_JBHUMO010000025.1"/>
</dbReference>
<proteinExistence type="predicted"/>
<dbReference type="InterPro" id="IPR052928">
    <property type="entry name" value="Desiccation-related_membrane"/>
</dbReference>
<name>A0ABW5THF0_9ENTE</name>
<dbReference type="Proteomes" id="UP001597427">
    <property type="component" value="Unassembled WGS sequence"/>
</dbReference>
<reference evidence="2" key="1">
    <citation type="journal article" date="2019" name="Int. J. Syst. Evol. Microbiol.">
        <title>The Global Catalogue of Microorganisms (GCM) 10K type strain sequencing project: providing services to taxonomists for standard genome sequencing and annotation.</title>
        <authorList>
            <consortium name="The Broad Institute Genomics Platform"/>
            <consortium name="The Broad Institute Genome Sequencing Center for Infectious Disease"/>
            <person name="Wu L."/>
            <person name="Ma J."/>
        </authorList>
    </citation>
    <scope>NUCLEOTIDE SEQUENCE [LARGE SCALE GENOMIC DNA]</scope>
    <source>
        <strain evidence="2">TISTR 932</strain>
    </source>
</reference>
<dbReference type="PANTHER" id="PTHR35792:SF2">
    <property type="entry name" value="GENERAL STRESS PROTEIN"/>
    <property type="match status" value="1"/>
</dbReference>